<evidence type="ECO:0000313" key="3">
    <source>
        <dbReference type="Proteomes" id="UP000075714"/>
    </source>
</evidence>
<dbReference type="Proteomes" id="UP000075714">
    <property type="component" value="Unassembled WGS sequence"/>
</dbReference>
<feature type="chain" id="PRO_5013175861" evidence="1">
    <location>
        <begin position="16"/>
        <end position="164"/>
    </location>
</feature>
<dbReference type="AlphaFoldDB" id="A0A150G838"/>
<evidence type="ECO:0000313" key="2">
    <source>
        <dbReference type="EMBL" id="KXZ45994.1"/>
    </source>
</evidence>
<reference evidence="3" key="1">
    <citation type="journal article" date="2016" name="Nat. Commun.">
        <title>The Gonium pectorale genome demonstrates co-option of cell cycle regulation during the evolution of multicellularity.</title>
        <authorList>
            <person name="Hanschen E.R."/>
            <person name="Marriage T.N."/>
            <person name="Ferris P.J."/>
            <person name="Hamaji T."/>
            <person name="Toyoda A."/>
            <person name="Fujiyama A."/>
            <person name="Neme R."/>
            <person name="Noguchi H."/>
            <person name="Minakuchi Y."/>
            <person name="Suzuki M."/>
            <person name="Kawai-Toyooka H."/>
            <person name="Smith D.R."/>
            <person name="Sparks H."/>
            <person name="Anderson J."/>
            <person name="Bakaric R."/>
            <person name="Luria V."/>
            <person name="Karger A."/>
            <person name="Kirschner M.W."/>
            <person name="Durand P.M."/>
            <person name="Michod R.E."/>
            <person name="Nozaki H."/>
            <person name="Olson B.J."/>
        </authorList>
    </citation>
    <scope>NUCLEOTIDE SEQUENCE [LARGE SCALE GENOMIC DNA]</scope>
    <source>
        <strain evidence="3">NIES-2863</strain>
    </source>
</reference>
<dbReference type="EMBL" id="LSYV01000049">
    <property type="protein sequence ID" value="KXZ45994.1"/>
    <property type="molecule type" value="Genomic_DNA"/>
</dbReference>
<accession>A0A150G838</accession>
<keyword evidence="1" id="KW-0732">Signal</keyword>
<keyword evidence="3" id="KW-1185">Reference proteome</keyword>
<proteinExistence type="predicted"/>
<sequence>MNVLLLLALAHSTPAINTAVARNKLNAQLIQYHDIRNYATTDPSVGVPDAQRVRFNSGKREIPKEYTTEIDIGPKSSAGVYVTTQLTGCTLAWATSPDKTKLYVAHIWPGPDGNQKISGPEQAKALTEGGSVEFAVTKTKTGTVFLTFQAITSSVTRSFSTVIQ</sequence>
<comment type="caution">
    <text evidence="2">The sequence shown here is derived from an EMBL/GenBank/DDBJ whole genome shotgun (WGS) entry which is preliminary data.</text>
</comment>
<name>A0A150G838_GONPE</name>
<feature type="signal peptide" evidence="1">
    <location>
        <begin position="1"/>
        <end position="15"/>
    </location>
</feature>
<gene>
    <name evidence="2" type="ORF">GPECTOR_48g426</name>
</gene>
<protein>
    <submittedName>
        <fullName evidence="2">Uncharacterized protein</fullName>
    </submittedName>
</protein>
<evidence type="ECO:0000256" key="1">
    <source>
        <dbReference type="SAM" id="SignalP"/>
    </source>
</evidence>
<organism evidence="2 3">
    <name type="scientific">Gonium pectorale</name>
    <name type="common">Green alga</name>
    <dbReference type="NCBI Taxonomy" id="33097"/>
    <lineage>
        <taxon>Eukaryota</taxon>
        <taxon>Viridiplantae</taxon>
        <taxon>Chlorophyta</taxon>
        <taxon>core chlorophytes</taxon>
        <taxon>Chlorophyceae</taxon>
        <taxon>CS clade</taxon>
        <taxon>Chlamydomonadales</taxon>
        <taxon>Volvocaceae</taxon>
        <taxon>Gonium</taxon>
    </lineage>
</organism>